<dbReference type="GO" id="GO:0009423">
    <property type="term" value="P:chorismate biosynthetic process"/>
    <property type="evidence" value="ECO:0007669"/>
    <property type="project" value="UniProtKB-UniRule"/>
</dbReference>
<evidence type="ECO:0000256" key="11">
    <source>
        <dbReference type="PIRSR" id="PIRSR001399-3"/>
    </source>
</evidence>
<sequence>MKKLMVINGPNINFLGIREASIYGNNNFEYLKKIIEEKAQKENISIECFQSNSEGAIVDRIQECYHNKIDGIVINPAAYTHYSIAIRDALSAVNIPTIEVHISNIHKREEFRHKSVTAPVCVGQIAGLGLKGYILAIDGILGYLNEKE</sequence>
<feature type="binding site" evidence="8 10">
    <location>
        <position position="81"/>
    </location>
    <ligand>
        <name>substrate</name>
    </ligand>
</feature>
<dbReference type="NCBIfam" id="NF003805">
    <property type="entry name" value="PRK05395.1-2"/>
    <property type="match status" value="1"/>
</dbReference>
<evidence type="ECO:0000256" key="1">
    <source>
        <dbReference type="ARBA" id="ARBA00001864"/>
    </source>
</evidence>
<comment type="caution">
    <text evidence="12">The sequence shown here is derived from an EMBL/GenBank/DDBJ whole genome shotgun (WGS) entry which is preliminary data.</text>
</comment>
<evidence type="ECO:0000256" key="10">
    <source>
        <dbReference type="PIRSR" id="PIRSR001399-2"/>
    </source>
</evidence>
<keyword evidence="6 8" id="KW-0057">Aromatic amino acid biosynthesis</keyword>
<keyword evidence="7 8" id="KW-0456">Lyase</keyword>
<dbReference type="UniPathway" id="UPA00053">
    <property type="reaction ID" value="UER00086"/>
</dbReference>
<evidence type="ECO:0000313" key="12">
    <source>
        <dbReference type="EMBL" id="TCT16908.1"/>
    </source>
</evidence>
<dbReference type="Pfam" id="PF01220">
    <property type="entry name" value="DHquinase_II"/>
    <property type="match status" value="1"/>
</dbReference>
<evidence type="ECO:0000256" key="5">
    <source>
        <dbReference type="ARBA" id="ARBA00012060"/>
    </source>
</evidence>
<evidence type="ECO:0000256" key="6">
    <source>
        <dbReference type="ARBA" id="ARBA00023141"/>
    </source>
</evidence>
<dbReference type="AlphaFoldDB" id="A0A4R3MRT1"/>
<dbReference type="PANTHER" id="PTHR21272">
    <property type="entry name" value="CATABOLIC 3-DEHYDROQUINASE"/>
    <property type="match status" value="1"/>
</dbReference>
<evidence type="ECO:0000256" key="9">
    <source>
        <dbReference type="PIRSR" id="PIRSR001399-1"/>
    </source>
</evidence>
<dbReference type="GO" id="GO:0008652">
    <property type="term" value="P:amino acid biosynthetic process"/>
    <property type="evidence" value="ECO:0007669"/>
    <property type="project" value="UniProtKB-KW"/>
</dbReference>
<dbReference type="NCBIfam" id="NF003806">
    <property type="entry name" value="PRK05395.1-3"/>
    <property type="match status" value="1"/>
</dbReference>
<comment type="similarity">
    <text evidence="3 8">Belongs to the type-II 3-dehydroquinase family.</text>
</comment>
<comment type="catalytic activity">
    <reaction evidence="1 8">
        <text>3-dehydroquinate = 3-dehydroshikimate + H2O</text>
        <dbReference type="Rhea" id="RHEA:21096"/>
        <dbReference type="ChEBI" id="CHEBI:15377"/>
        <dbReference type="ChEBI" id="CHEBI:16630"/>
        <dbReference type="ChEBI" id="CHEBI:32364"/>
        <dbReference type="EC" id="4.2.1.10"/>
    </reaction>
</comment>
<dbReference type="PIRSF" id="PIRSF001399">
    <property type="entry name" value="DHquinase_II"/>
    <property type="match status" value="1"/>
</dbReference>
<keyword evidence="13" id="KW-1185">Reference proteome</keyword>
<dbReference type="GO" id="GO:0019631">
    <property type="term" value="P:quinate catabolic process"/>
    <property type="evidence" value="ECO:0007669"/>
    <property type="project" value="TreeGrafter"/>
</dbReference>
<dbReference type="EC" id="4.2.1.10" evidence="5 8"/>
<dbReference type="EMBL" id="SMAL01000001">
    <property type="protein sequence ID" value="TCT16908.1"/>
    <property type="molecule type" value="Genomic_DNA"/>
</dbReference>
<evidence type="ECO:0000256" key="8">
    <source>
        <dbReference type="HAMAP-Rule" id="MF_00169"/>
    </source>
</evidence>
<evidence type="ECO:0000256" key="4">
    <source>
        <dbReference type="ARBA" id="ARBA00011193"/>
    </source>
</evidence>
<dbReference type="Gene3D" id="3.40.50.9100">
    <property type="entry name" value="Dehydroquinase, class II"/>
    <property type="match status" value="1"/>
</dbReference>
<proteinExistence type="inferred from homology"/>
<dbReference type="InterPro" id="IPR001874">
    <property type="entry name" value="DHquinase_II"/>
</dbReference>
<organism evidence="12 13">
    <name type="scientific">Natranaerovirga pectinivora</name>
    <dbReference type="NCBI Taxonomy" id="682400"/>
    <lineage>
        <taxon>Bacteria</taxon>
        <taxon>Bacillati</taxon>
        <taxon>Bacillota</taxon>
        <taxon>Clostridia</taxon>
        <taxon>Lachnospirales</taxon>
        <taxon>Natranaerovirgaceae</taxon>
        <taxon>Natranaerovirga</taxon>
    </lineage>
</organism>
<accession>A0A4R3MRT1</accession>
<feature type="active site" description="Proton acceptor" evidence="8 9">
    <location>
        <position position="23"/>
    </location>
</feature>
<reference evidence="12 13" key="1">
    <citation type="submission" date="2019-03" db="EMBL/GenBank/DDBJ databases">
        <title>Genomic Encyclopedia of Type Strains, Phase IV (KMG-IV): sequencing the most valuable type-strain genomes for metagenomic binning, comparative biology and taxonomic classification.</title>
        <authorList>
            <person name="Goeker M."/>
        </authorList>
    </citation>
    <scope>NUCLEOTIDE SEQUENCE [LARGE SCALE GENOMIC DNA]</scope>
    <source>
        <strain evidence="12 13">DSM 24629</strain>
    </source>
</reference>
<comment type="subunit">
    <text evidence="4 8">Homododecamer.</text>
</comment>
<feature type="binding site" evidence="8 10">
    <location>
        <position position="88"/>
    </location>
    <ligand>
        <name>substrate</name>
    </ligand>
</feature>
<evidence type="ECO:0000256" key="2">
    <source>
        <dbReference type="ARBA" id="ARBA00004902"/>
    </source>
</evidence>
<dbReference type="GO" id="GO:0003855">
    <property type="term" value="F:3-dehydroquinate dehydratase activity"/>
    <property type="evidence" value="ECO:0007669"/>
    <property type="project" value="UniProtKB-UniRule"/>
</dbReference>
<feature type="binding site" evidence="8 10">
    <location>
        <begin position="102"/>
        <end position="103"/>
    </location>
    <ligand>
        <name>substrate</name>
    </ligand>
</feature>
<feature type="binding site" evidence="8 10">
    <location>
        <position position="112"/>
    </location>
    <ligand>
        <name>substrate</name>
    </ligand>
</feature>
<dbReference type="InterPro" id="IPR036441">
    <property type="entry name" value="DHquinase_II_sf"/>
</dbReference>
<dbReference type="InterPro" id="IPR018509">
    <property type="entry name" value="DHquinase_II_CS"/>
</dbReference>
<feature type="binding site" evidence="8 10">
    <location>
        <position position="75"/>
    </location>
    <ligand>
        <name>substrate</name>
    </ligand>
</feature>
<dbReference type="GO" id="GO:0009073">
    <property type="term" value="P:aromatic amino acid family biosynthetic process"/>
    <property type="evidence" value="ECO:0007669"/>
    <property type="project" value="UniProtKB-KW"/>
</dbReference>
<protein>
    <recommendedName>
        <fullName evidence="5 8">3-dehydroquinate dehydratase</fullName>
        <shortName evidence="8">3-dehydroquinase</shortName>
        <ecNumber evidence="5 8">4.2.1.10</ecNumber>
    </recommendedName>
    <alternativeName>
        <fullName evidence="8">Type II DHQase</fullName>
    </alternativeName>
</protein>
<dbReference type="PANTHER" id="PTHR21272:SF3">
    <property type="entry name" value="CATABOLIC 3-DEHYDROQUINASE"/>
    <property type="match status" value="1"/>
</dbReference>
<comment type="function">
    <text evidence="8">Catalyzes a trans-dehydration via an enolate intermediate.</text>
</comment>
<keyword evidence="8" id="KW-0028">Amino-acid biosynthesis</keyword>
<dbReference type="OrthoDB" id="9790793at2"/>
<feature type="site" description="Transition state stabilizer" evidence="8 11">
    <location>
        <position position="18"/>
    </location>
</feature>
<dbReference type="CDD" id="cd00466">
    <property type="entry name" value="DHQase_II"/>
    <property type="match status" value="1"/>
</dbReference>
<dbReference type="SUPFAM" id="SSF52304">
    <property type="entry name" value="Type II 3-dehydroquinate dehydratase"/>
    <property type="match status" value="1"/>
</dbReference>
<evidence type="ECO:0000313" key="13">
    <source>
        <dbReference type="Proteomes" id="UP000294902"/>
    </source>
</evidence>
<gene>
    <name evidence="8" type="primary">aroQ</name>
    <name evidence="12" type="ORF">EDC18_101204</name>
</gene>
<feature type="active site" description="Proton donor" evidence="8 9">
    <location>
        <position position="101"/>
    </location>
</feature>
<dbReference type="Proteomes" id="UP000294902">
    <property type="component" value="Unassembled WGS sequence"/>
</dbReference>
<dbReference type="NCBIfam" id="TIGR01088">
    <property type="entry name" value="aroQ"/>
    <property type="match status" value="1"/>
</dbReference>
<dbReference type="HAMAP" id="MF_00169">
    <property type="entry name" value="AroQ"/>
    <property type="match status" value="1"/>
</dbReference>
<evidence type="ECO:0000256" key="3">
    <source>
        <dbReference type="ARBA" id="ARBA00011037"/>
    </source>
</evidence>
<name>A0A4R3MRT1_9FIRM</name>
<dbReference type="RefSeq" id="WP_132249364.1">
    <property type="nucleotide sequence ID" value="NZ_SMAL01000001.1"/>
</dbReference>
<dbReference type="PROSITE" id="PS01029">
    <property type="entry name" value="DEHYDROQUINASE_II"/>
    <property type="match status" value="1"/>
</dbReference>
<evidence type="ECO:0000256" key="7">
    <source>
        <dbReference type="ARBA" id="ARBA00023239"/>
    </source>
</evidence>
<comment type="pathway">
    <text evidence="2 8">Metabolic intermediate biosynthesis; chorismate biosynthesis; chorismate from D-erythrose 4-phosphate and phosphoenolpyruvate: step 3/7.</text>
</comment>
<dbReference type="NCBIfam" id="NF003807">
    <property type="entry name" value="PRK05395.1-4"/>
    <property type="match status" value="1"/>
</dbReference>